<reference evidence="9 10" key="1">
    <citation type="submission" date="2020-11" db="EMBL/GenBank/DDBJ databases">
        <title>Description of Pontivivens ytuae sp. nov. isolated from deep sea sediment of Mariana Trench.</title>
        <authorList>
            <person name="Wang Z."/>
            <person name="Sun Q.-L."/>
            <person name="Xu X.-D."/>
            <person name="Tang Y.-Z."/>
            <person name="Zhang J."/>
        </authorList>
    </citation>
    <scope>NUCLEOTIDE SEQUENCE [LARGE SCALE GENOMIC DNA]</scope>
    <source>
        <strain evidence="9 10">MT2928</strain>
    </source>
</reference>
<dbReference type="RefSeq" id="WP_196103553.1">
    <property type="nucleotide sequence ID" value="NZ_CP064942.1"/>
</dbReference>
<feature type="transmembrane region" description="Helical" evidence="8">
    <location>
        <begin position="139"/>
        <end position="163"/>
    </location>
</feature>
<keyword evidence="4 8" id="KW-1003">Cell membrane</keyword>
<comment type="similarity">
    <text evidence="2 8">Belongs to the 4-toluene sulfonate uptake permease (TSUP) (TC 2.A.102) family.</text>
</comment>
<keyword evidence="10" id="KW-1185">Reference proteome</keyword>
<evidence type="ECO:0000256" key="1">
    <source>
        <dbReference type="ARBA" id="ARBA00004651"/>
    </source>
</evidence>
<protein>
    <recommendedName>
        <fullName evidence="8">Probable membrane transporter protein</fullName>
    </recommendedName>
</protein>
<feature type="transmembrane region" description="Helical" evidence="8">
    <location>
        <begin position="200"/>
        <end position="218"/>
    </location>
</feature>
<keyword evidence="3" id="KW-0813">Transport</keyword>
<feature type="transmembrane region" description="Helical" evidence="8">
    <location>
        <begin position="12"/>
        <end position="40"/>
    </location>
</feature>
<dbReference type="InterPro" id="IPR052017">
    <property type="entry name" value="TSUP"/>
</dbReference>
<name>A0A7S9LS80_9RHOB</name>
<evidence type="ECO:0000256" key="6">
    <source>
        <dbReference type="ARBA" id="ARBA00022989"/>
    </source>
</evidence>
<dbReference type="InterPro" id="IPR002781">
    <property type="entry name" value="TM_pro_TauE-like"/>
</dbReference>
<dbReference type="Proteomes" id="UP000594800">
    <property type="component" value="Chromosome"/>
</dbReference>
<evidence type="ECO:0000256" key="2">
    <source>
        <dbReference type="ARBA" id="ARBA00009142"/>
    </source>
</evidence>
<evidence type="ECO:0000256" key="8">
    <source>
        <dbReference type="RuleBase" id="RU363041"/>
    </source>
</evidence>
<evidence type="ECO:0000313" key="10">
    <source>
        <dbReference type="Proteomes" id="UP000594800"/>
    </source>
</evidence>
<gene>
    <name evidence="9" type="ORF">I0K15_00760</name>
</gene>
<feature type="transmembrane region" description="Helical" evidence="8">
    <location>
        <begin position="175"/>
        <end position="194"/>
    </location>
</feature>
<sequence>MPEALGAVAATPGFFLVVLAIVAAGLVLGFAGFGAALIFLPVATTVLPVEEAIVAMSVTALGTTVSLVPRAWRQADRGEVGLLLLGAAVLSPIGVALLKIVPQEALRWTVAGVAVITLAALIAGWRWRGTVRRPGLVGLGGGAGLIGGMTGLTGPVVILFYLAGPSGAEKVRANTLLFLNLLGIILIGVLWAQGLLTARALAAGALLVVPYMVAGRIGQAMFRPEAETTYRRIAYAVIALAILTGLPLFD</sequence>
<accession>A0A7S9LS80</accession>
<evidence type="ECO:0000256" key="5">
    <source>
        <dbReference type="ARBA" id="ARBA00022692"/>
    </source>
</evidence>
<evidence type="ECO:0000313" key="9">
    <source>
        <dbReference type="EMBL" id="QPH54344.1"/>
    </source>
</evidence>
<evidence type="ECO:0000256" key="4">
    <source>
        <dbReference type="ARBA" id="ARBA00022475"/>
    </source>
</evidence>
<organism evidence="9 10">
    <name type="scientific">Pontivivens ytuae</name>
    <dbReference type="NCBI Taxonomy" id="2789856"/>
    <lineage>
        <taxon>Bacteria</taxon>
        <taxon>Pseudomonadati</taxon>
        <taxon>Pseudomonadota</taxon>
        <taxon>Alphaproteobacteria</taxon>
        <taxon>Rhodobacterales</taxon>
        <taxon>Paracoccaceae</taxon>
        <taxon>Pontivivens</taxon>
    </lineage>
</organism>
<dbReference type="PANTHER" id="PTHR30269">
    <property type="entry name" value="TRANSMEMBRANE PROTEIN YFCA"/>
    <property type="match status" value="1"/>
</dbReference>
<dbReference type="GO" id="GO:0005886">
    <property type="term" value="C:plasma membrane"/>
    <property type="evidence" value="ECO:0007669"/>
    <property type="project" value="UniProtKB-SubCell"/>
</dbReference>
<feature type="transmembrane region" description="Helical" evidence="8">
    <location>
        <begin position="230"/>
        <end position="249"/>
    </location>
</feature>
<proteinExistence type="inferred from homology"/>
<keyword evidence="6 8" id="KW-1133">Transmembrane helix</keyword>
<dbReference type="AlphaFoldDB" id="A0A7S9LS80"/>
<keyword evidence="5 8" id="KW-0812">Transmembrane</keyword>
<evidence type="ECO:0000256" key="3">
    <source>
        <dbReference type="ARBA" id="ARBA00022448"/>
    </source>
</evidence>
<dbReference type="PANTHER" id="PTHR30269:SF37">
    <property type="entry name" value="MEMBRANE TRANSPORTER PROTEIN"/>
    <property type="match status" value="1"/>
</dbReference>
<comment type="subcellular location">
    <subcellularLocation>
        <location evidence="1 8">Cell membrane</location>
        <topology evidence="1 8">Multi-pass membrane protein</topology>
    </subcellularLocation>
</comment>
<dbReference type="EMBL" id="CP064942">
    <property type="protein sequence ID" value="QPH54344.1"/>
    <property type="molecule type" value="Genomic_DNA"/>
</dbReference>
<keyword evidence="7 8" id="KW-0472">Membrane</keyword>
<feature type="transmembrane region" description="Helical" evidence="8">
    <location>
        <begin position="105"/>
        <end position="127"/>
    </location>
</feature>
<evidence type="ECO:0000256" key="7">
    <source>
        <dbReference type="ARBA" id="ARBA00023136"/>
    </source>
</evidence>
<dbReference type="Pfam" id="PF01925">
    <property type="entry name" value="TauE"/>
    <property type="match status" value="1"/>
</dbReference>
<dbReference type="KEGG" id="poz:I0K15_00760"/>
<feature type="transmembrane region" description="Helical" evidence="8">
    <location>
        <begin position="80"/>
        <end position="98"/>
    </location>
</feature>